<name>A0A061RPR9_9CHLO</name>
<dbReference type="AlphaFoldDB" id="A0A061RPR9"/>
<sequence>MEPSEENSDINAGTALRQFPQTVTVALLKDAAARAAFVRSEIAALKAAHVPLLSPRDNSGHSSPSRPSPVTRTTYSTAASGMLCSPPGANGFNRSSHLESENDGSEGVRDKKEVTTALPVQNPRPAGTDAQRPAQAGTSLRTPSRSAKLDELEGHALGSDPKSPRSQVMKRMRNVNLALDEISKRRPHKLLNSSSLVDSSNVLPGKLNQQRRSADAMELQSWRSQQRGTAPTARRATSERGPAHSFDVTNAPGPSLRGKAQPARREPASTVIQSRVSIASLMKDRAALGAMPPQPDPRERPRPAQHPKPKPARRKGRGDRQRAQLQAGMSRRSAMQPGSGATVKRGKPAPKRRLAQAVGGSGQSLQDKGLSPWDGVPMNESVSTLLATLDRKLTQDHALGPRQRTAKAQRNRPRDSSPGLRAASAQSVAAGGSNGSWPAAERAAARGPDACTKKQRAEAAAELLYTCSPEDLARRLYPDDASASSTHQSAAHSRAGSRTAEQLAHSDTPPDSGHNSQLVARSKSAPQQSFQQGSPSQPRDPGQPLADSGHRAACISNAASDSLRPALETVDSDEELQMLDKRVGEALAGSNHGSNCQGGSAVCDPLRSHGSVDCSASESQLLASSILGDHRGALSTLLLSEVIAEVAAGTVMDKRKDSLAESQRQPDRHGKGIGALLRRLAGSSRAPTGSRPVNLRPGSRRRVQLILDSGSAVIAYGRGAYRGTNHGYLQSVQAKGGSWQRGDEISATTSTFVFHLIPLAAREYYLWLLALNAALHYIDGLPLDRDATAVDLPLHRQLKTGMPIMSLALWASDGASQ</sequence>
<dbReference type="EMBL" id="GBEZ01011861">
    <property type="protein sequence ID" value="JAC73963.1"/>
    <property type="molecule type" value="Transcribed_RNA"/>
</dbReference>
<reference evidence="2" key="1">
    <citation type="submission" date="2014-05" db="EMBL/GenBank/DDBJ databases">
        <title>The transcriptome of the halophilic microalga Tetraselmis sp. GSL018 isolated from the Great Salt Lake, Utah.</title>
        <authorList>
            <person name="Jinkerson R.E."/>
            <person name="D'Adamo S."/>
            <person name="Posewitz M.C."/>
        </authorList>
    </citation>
    <scope>NUCLEOTIDE SEQUENCE</scope>
    <source>
        <strain evidence="2">GSL018</strain>
    </source>
</reference>
<feature type="region of interest" description="Disordered" evidence="1">
    <location>
        <begin position="288"/>
        <end position="373"/>
    </location>
</feature>
<protein>
    <submittedName>
        <fullName evidence="2">Uncharacterized protein</fullName>
    </submittedName>
</protein>
<feature type="region of interest" description="Disordered" evidence="1">
    <location>
        <begin position="53"/>
        <end position="170"/>
    </location>
</feature>
<feature type="compositionally biased region" description="Polar residues" evidence="1">
    <location>
        <begin position="136"/>
        <end position="145"/>
    </location>
</feature>
<feature type="compositionally biased region" description="Basic residues" evidence="1">
    <location>
        <begin position="344"/>
        <end position="354"/>
    </location>
</feature>
<feature type="compositionally biased region" description="Low complexity" evidence="1">
    <location>
        <begin position="526"/>
        <end position="537"/>
    </location>
</feature>
<feature type="compositionally biased region" description="Low complexity" evidence="1">
    <location>
        <begin position="191"/>
        <end position="203"/>
    </location>
</feature>
<feature type="compositionally biased region" description="Low complexity" evidence="1">
    <location>
        <begin position="62"/>
        <end position="77"/>
    </location>
</feature>
<feature type="region of interest" description="Disordered" evidence="1">
    <location>
        <begin position="191"/>
        <end position="273"/>
    </location>
</feature>
<evidence type="ECO:0000313" key="2">
    <source>
        <dbReference type="EMBL" id="JAC73963.1"/>
    </source>
</evidence>
<accession>A0A061RPR9</accession>
<feature type="compositionally biased region" description="Low complexity" evidence="1">
    <location>
        <begin position="481"/>
        <end position="494"/>
    </location>
</feature>
<evidence type="ECO:0000256" key="1">
    <source>
        <dbReference type="SAM" id="MobiDB-lite"/>
    </source>
</evidence>
<feature type="compositionally biased region" description="Basic residues" evidence="1">
    <location>
        <begin position="303"/>
        <end position="317"/>
    </location>
</feature>
<feature type="region of interest" description="Disordered" evidence="1">
    <location>
        <begin position="480"/>
        <end position="549"/>
    </location>
</feature>
<feature type="compositionally biased region" description="Basic and acidic residues" evidence="1">
    <location>
        <begin position="96"/>
        <end position="114"/>
    </location>
</feature>
<organism evidence="2">
    <name type="scientific">Tetraselmis sp. GSL018</name>
    <dbReference type="NCBI Taxonomy" id="582737"/>
    <lineage>
        <taxon>Eukaryota</taxon>
        <taxon>Viridiplantae</taxon>
        <taxon>Chlorophyta</taxon>
        <taxon>core chlorophytes</taxon>
        <taxon>Chlorodendrophyceae</taxon>
        <taxon>Chlorodendrales</taxon>
        <taxon>Chlorodendraceae</taxon>
        <taxon>Tetraselmis</taxon>
    </lineage>
</organism>
<proteinExistence type="predicted"/>
<feature type="region of interest" description="Disordered" evidence="1">
    <location>
        <begin position="393"/>
        <end position="448"/>
    </location>
</feature>
<feature type="compositionally biased region" description="Low complexity" evidence="1">
    <location>
        <begin position="419"/>
        <end position="446"/>
    </location>
</feature>
<gene>
    <name evidence="2" type="ORF">TSPGSL018_27290</name>
</gene>